<dbReference type="RefSeq" id="XP_024746778.1">
    <property type="nucleotide sequence ID" value="XM_024892944.1"/>
</dbReference>
<protein>
    <recommendedName>
        <fullName evidence="9">1,3-beta-glucanosyltransferase</fullName>
        <ecNumber evidence="9">2.4.1.-</ecNumber>
    </recommendedName>
</protein>
<accession>A0A2T4B2J2</accession>
<comment type="function">
    <text evidence="9">Splits internally a 1,3-beta-glucan molecule and transfers the newly generated reducing end (the donor) to the non-reducing end of another 1,3-beta-glucan molecule (the acceptor) forming a 1,3-beta linkage, resulting in the elongation of 1,3-beta-glucan chains in the cell wall.</text>
</comment>
<keyword evidence="7" id="KW-0325">Glycoprotein</keyword>
<dbReference type="SUPFAM" id="SSF51445">
    <property type="entry name" value="(Trans)glycosidases"/>
    <property type="match status" value="1"/>
</dbReference>
<keyword evidence="5 9" id="KW-0472">Membrane</keyword>
<evidence type="ECO:0000313" key="12">
    <source>
        <dbReference type="Proteomes" id="UP000241546"/>
    </source>
</evidence>
<dbReference type="Pfam" id="PF03198">
    <property type="entry name" value="Glyco_hydro_72"/>
    <property type="match status" value="1"/>
</dbReference>
<evidence type="ECO:0000256" key="5">
    <source>
        <dbReference type="ARBA" id="ARBA00023136"/>
    </source>
</evidence>
<evidence type="ECO:0000256" key="1">
    <source>
        <dbReference type="ARBA" id="ARBA00004609"/>
    </source>
</evidence>
<evidence type="ECO:0000313" key="11">
    <source>
        <dbReference type="EMBL" id="PTB63458.1"/>
    </source>
</evidence>
<evidence type="ECO:0000256" key="4">
    <source>
        <dbReference type="ARBA" id="ARBA00022729"/>
    </source>
</evidence>
<evidence type="ECO:0000256" key="3">
    <source>
        <dbReference type="ARBA" id="ARBA00022622"/>
    </source>
</evidence>
<dbReference type="FunFam" id="3.20.20.80:FF:000038">
    <property type="entry name" value="1,3-beta-glucanosyltransferase"/>
    <property type="match status" value="1"/>
</dbReference>
<dbReference type="EC" id="2.4.1.-" evidence="9"/>
<dbReference type="SMART" id="SM00768">
    <property type="entry name" value="X8"/>
    <property type="match status" value="1"/>
</dbReference>
<keyword evidence="4 9" id="KW-0732">Signal</keyword>
<dbReference type="InterPro" id="IPR004886">
    <property type="entry name" value="Glucanosyltransferase"/>
</dbReference>
<organism evidence="11 12">
    <name type="scientific">Trichoderma citrinoviride</name>
    <dbReference type="NCBI Taxonomy" id="58853"/>
    <lineage>
        <taxon>Eukaryota</taxon>
        <taxon>Fungi</taxon>
        <taxon>Dikarya</taxon>
        <taxon>Ascomycota</taxon>
        <taxon>Pezizomycotina</taxon>
        <taxon>Sordariomycetes</taxon>
        <taxon>Hypocreomycetidae</taxon>
        <taxon>Hypocreales</taxon>
        <taxon>Hypocreaceae</taxon>
        <taxon>Trichoderma</taxon>
    </lineage>
</organism>
<dbReference type="Pfam" id="PF07983">
    <property type="entry name" value="X8"/>
    <property type="match status" value="1"/>
</dbReference>
<dbReference type="Proteomes" id="UP000241546">
    <property type="component" value="Unassembled WGS sequence"/>
</dbReference>
<dbReference type="GO" id="GO:0042124">
    <property type="term" value="F:1,3-beta-glucanosyltransferase activity"/>
    <property type="evidence" value="ECO:0007669"/>
    <property type="project" value="TreeGrafter"/>
</dbReference>
<keyword evidence="11" id="KW-0378">Hydrolase</keyword>
<dbReference type="GO" id="GO:0031505">
    <property type="term" value="P:fungal-type cell wall organization"/>
    <property type="evidence" value="ECO:0007669"/>
    <property type="project" value="TreeGrafter"/>
</dbReference>
<evidence type="ECO:0000256" key="8">
    <source>
        <dbReference type="ARBA" id="ARBA00023288"/>
    </source>
</evidence>
<evidence type="ECO:0000259" key="10">
    <source>
        <dbReference type="SMART" id="SM00768"/>
    </source>
</evidence>
<comment type="similarity">
    <text evidence="2 9">Belongs to the glycosyl hydrolase 72 family.</text>
</comment>
<dbReference type="GeneID" id="36601062"/>
<dbReference type="Gene3D" id="3.20.20.80">
    <property type="entry name" value="Glycosidases"/>
    <property type="match status" value="1"/>
</dbReference>
<feature type="chain" id="PRO_5015368391" description="1,3-beta-glucanosyltransferase" evidence="9">
    <location>
        <begin position="20"/>
        <end position="541"/>
    </location>
</feature>
<dbReference type="PANTHER" id="PTHR31468:SF2">
    <property type="entry name" value="1,3-BETA-GLUCANOSYLTRANSFERASE GAS1"/>
    <property type="match status" value="1"/>
</dbReference>
<name>A0A2T4B2J2_9HYPO</name>
<dbReference type="PANTHER" id="PTHR31468">
    <property type="entry name" value="1,3-BETA-GLUCANOSYLTRANSFERASE GAS1"/>
    <property type="match status" value="1"/>
</dbReference>
<dbReference type="GO" id="GO:0098552">
    <property type="term" value="C:side of membrane"/>
    <property type="evidence" value="ECO:0007669"/>
    <property type="project" value="UniProtKB-KW"/>
</dbReference>
<comment type="subcellular location">
    <subcellularLocation>
        <location evidence="1 9">Cell membrane</location>
        <topology evidence="1 9">Lipid-anchor</topology>
        <topology evidence="1 9">GPI-anchor</topology>
    </subcellularLocation>
</comment>
<keyword evidence="6" id="KW-1015">Disulfide bond</keyword>
<keyword evidence="8 9" id="KW-0449">Lipoprotein</keyword>
<proteinExistence type="inferred from homology"/>
<dbReference type="Gene3D" id="1.20.58.1040">
    <property type="match status" value="1"/>
</dbReference>
<dbReference type="EMBL" id="KZ680219">
    <property type="protein sequence ID" value="PTB63458.1"/>
    <property type="molecule type" value="Genomic_DNA"/>
</dbReference>
<keyword evidence="12" id="KW-1185">Reference proteome</keyword>
<dbReference type="InterPro" id="IPR017853">
    <property type="entry name" value="GH"/>
</dbReference>
<feature type="domain" description="X8" evidence="10">
    <location>
        <begin position="381"/>
        <end position="470"/>
    </location>
</feature>
<keyword evidence="9" id="KW-0808">Transferase</keyword>
<dbReference type="GO" id="GO:0005886">
    <property type="term" value="C:plasma membrane"/>
    <property type="evidence" value="ECO:0007669"/>
    <property type="project" value="UniProtKB-SubCell"/>
</dbReference>
<dbReference type="InterPro" id="IPR012946">
    <property type="entry name" value="X8"/>
</dbReference>
<dbReference type="OrthoDB" id="421038at2759"/>
<evidence type="ECO:0000256" key="6">
    <source>
        <dbReference type="ARBA" id="ARBA00023157"/>
    </source>
</evidence>
<evidence type="ECO:0000256" key="2">
    <source>
        <dbReference type="ARBA" id="ARBA00007528"/>
    </source>
</evidence>
<feature type="signal peptide" evidence="9">
    <location>
        <begin position="1"/>
        <end position="19"/>
    </location>
</feature>
<keyword evidence="3 9" id="KW-0336">GPI-anchor</keyword>
<evidence type="ECO:0000256" key="9">
    <source>
        <dbReference type="RuleBase" id="RU361209"/>
    </source>
</evidence>
<dbReference type="GO" id="GO:0071970">
    <property type="term" value="P:fungal-type cell wall (1-&gt;3)-beta-D-glucan biosynthetic process"/>
    <property type="evidence" value="ECO:0007669"/>
    <property type="project" value="TreeGrafter"/>
</dbReference>
<reference evidence="12" key="1">
    <citation type="submission" date="2016-07" db="EMBL/GenBank/DDBJ databases">
        <title>Multiple horizontal gene transfer events from other fungi enriched the ability of initially mycotrophic Trichoderma (Ascomycota) to feed on dead plant biomass.</title>
        <authorList>
            <consortium name="DOE Joint Genome Institute"/>
            <person name="Atanasova L."/>
            <person name="Chenthamara K."/>
            <person name="Zhang J."/>
            <person name="Grujic M."/>
            <person name="Henrissat B."/>
            <person name="Kuo A."/>
            <person name="Aerts A."/>
            <person name="Salamov A."/>
            <person name="Lipzen A."/>
            <person name="Labutti K."/>
            <person name="Barry K."/>
            <person name="Miao Y."/>
            <person name="Rahimi M.J."/>
            <person name="Shen Q."/>
            <person name="Grigoriev I.V."/>
            <person name="Kubicek C.P."/>
            <person name="Druzhinina I.S."/>
        </authorList>
    </citation>
    <scope>NUCLEOTIDE SEQUENCE [LARGE SCALE GENOMIC DNA]</scope>
    <source>
        <strain evidence="12">TUCIM 6016</strain>
    </source>
</reference>
<evidence type="ECO:0000256" key="7">
    <source>
        <dbReference type="ARBA" id="ARBA00023180"/>
    </source>
</evidence>
<sequence>MSLSKLSVSLLALAGSAIAADLPSITAKGSKFFYPNGTQFFIKGVAYQQDVGQAGTTDSSSNSTFIDPLSNEANCKRDVPLLKQLGTNVIRTYAIDPTADHSACMQLLNDAGIYVFSDLGEPSLSINRDSPAWNTELFDRYKAVVDELSQYPNVIGYFAGNEVSNAKNNTGASAYVKAAVRDTKAYIKSKKYRWQGVGYAANDDVDIRAEIADYFNCGDQDEAIDFWGYNIYSWCGQSSMQKSGYDEQTTFFSNYSVPVFFAEYGCNLPSGAAARIFQETAALYSDDMTKVFSGGIVYMYFEEDNDYGLVKLNGDSVSKLKDFSALQTQVAKADPKGVDADDYKPTNKPASCPALTDDWQAINSLPPTPDASLCSCMQKSLSCVRSDGLATKDFGDIFGFICGKSPEVCAGINGDASTGVYGAYSMCDDGAKLDYVLDAYYQSQNKASTACDFNGQAQVVSAKPASSCSAALASASAINKQAATATSPVGAGSTSGSKGAATSTNAAVAGRPVAHLLSMGEISVALYMGVAMLVGATMIVL</sequence>
<gene>
    <name evidence="11" type="ORF">BBK36DRAFT_1136321</name>
</gene>
<dbReference type="GO" id="GO:0016787">
    <property type="term" value="F:hydrolase activity"/>
    <property type="evidence" value="ECO:0007669"/>
    <property type="project" value="UniProtKB-KW"/>
</dbReference>
<dbReference type="AlphaFoldDB" id="A0A2T4B2J2"/>